<dbReference type="RefSeq" id="WP_162621977.1">
    <property type="nucleotide sequence ID" value="NZ_CP029773.1"/>
</dbReference>
<dbReference type="EMBL" id="ABLOJW010000034">
    <property type="protein sequence ID" value="EKT4094700.1"/>
    <property type="molecule type" value="Genomic_DNA"/>
</dbReference>
<gene>
    <name evidence="1" type="ORF">QEG23_004271</name>
</gene>
<protein>
    <submittedName>
        <fullName evidence="1">Uncharacterized protein</fullName>
    </submittedName>
</protein>
<organism evidence="1 2">
    <name type="scientific">Stenotrophomonas maltophilia</name>
    <name type="common">Pseudomonas maltophilia</name>
    <name type="synonym">Xanthomonas maltophilia</name>
    <dbReference type="NCBI Taxonomy" id="40324"/>
    <lineage>
        <taxon>Bacteria</taxon>
        <taxon>Pseudomonadati</taxon>
        <taxon>Pseudomonadota</taxon>
        <taxon>Gammaproteobacteria</taxon>
        <taxon>Lysobacterales</taxon>
        <taxon>Lysobacteraceae</taxon>
        <taxon>Stenotrophomonas</taxon>
        <taxon>Stenotrophomonas maltophilia group</taxon>
    </lineage>
</organism>
<evidence type="ECO:0000313" key="2">
    <source>
        <dbReference type="Proteomes" id="UP001218208"/>
    </source>
</evidence>
<comment type="caution">
    <text evidence="1">The sequence shown here is derived from an EMBL/GenBank/DDBJ whole genome shotgun (WGS) entry which is preliminary data.</text>
</comment>
<dbReference type="AlphaFoldDB" id="A0AAI9C657"/>
<reference evidence="1" key="1">
    <citation type="submission" date="2022-07" db="EMBL/GenBank/DDBJ databases">
        <authorList>
            <consortium name="DAFM: The Division of Animal and Food Microbiology"/>
        </authorList>
    </citation>
    <scope>NUCLEOTIDE SEQUENCE</scope>
    <source>
        <strain evidence="1">19MO01SH01-2</strain>
    </source>
</reference>
<dbReference type="Proteomes" id="UP001218208">
    <property type="component" value="Unassembled WGS sequence"/>
</dbReference>
<name>A0AAI9C657_STEMA</name>
<proteinExistence type="predicted"/>
<sequence length="76" mass="8555">MKLILPEWMFSVTGCLMSPNDPSETFELKQLGNRPWSEDQTALFCRACRIPGSSFGAPLAHQRAGGMDVLHLRCRF</sequence>
<accession>A0AAI9C657</accession>
<evidence type="ECO:0000313" key="1">
    <source>
        <dbReference type="EMBL" id="EKT4094700.1"/>
    </source>
</evidence>